<reference evidence="1 2" key="1">
    <citation type="submission" date="2024-04" db="EMBL/GenBank/DDBJ databases">
        <title>Tritrichomonas musculus Genome.</title>
        <authorList>
            <person name="Alves-Ferreira E."/>
            <person name="Grigg M."/>
            <person name="Lorenzi H."/>
            <person name="Galac M."/>
        </authorList>
    </citation>
    <scope>NUCLEOTIDE SEQUENCE [LARGE SCALE GENOMIC DNA]</scope>
    <source>
        <strain evidence="1 2">EAF2021</strain>
    </source>
</reference>
<keyword evidence="2" id="KW-1185">Reference proteome</keyword>
<evidence type="ECO:0000313" key="2">
    <source>
        <dbReference type="Proteomes" id="UP001470230"/>
    </source>
</evidence>
<sequence length="68" mass="8109">MGKRKLTQKEKSKLAMEFARLGNRWTEIGRITVFPNQPSDLLLKRIKQVDLKLKWDVQKQSQTRLKQQ</sequence>
<accession>A0ABR2KUN0</accession>
<dbReference type="Proteomes" id="UP001470230">
    <property type="component" value="Unassembled WGS sequence"/>
</dbReference>
<comment type="caution">
    <text evidence="1">The sequence shown here is derived from an EMBL/GenBank/DDBJ whole genome shotgun (WGS) entry which is preliminary data.</text>
</comment>
<dbReference type="EMBL" id="JAPFFF010000003">
    <property type="protein sequence ID" value="KAK8894832.1"/>
    <property type="molecule type" value="Genomic_DNA"/>
</dbReference>
<organism evidence="1 2">
    <name type="scientific">Tritrichomonas musculus</name>
    <dbReference type="NCBI Taxonomy" id="1915356"/>
    <lineage>
        <taxon>Eukaryota</taxon>
        <taxon>Metamonada</taxon>
        <taxon>Parabasalia</taxon>
        <taxon>Tritrichomonadida</taxon>
        <taxon>Tritrichomonadidae</taxon>
        <taxon>Tritrichomonas</taxon>
    </lineage>
</organism>
<proteinExistence type="predicted"/>
<name>A0ABR2KUN0_9EUKA</name>
<gene>
    <name evidence="1" type="ORF">M9Y10_023271</name>
</gene>
<evidence type="ECO:0008006" key="3">
    <source>
        <dbReference type="Google" id="ProtNLM"/>
    </source>
</evidence>
<evidence type="ECO:0000313" key="1">
    <source>
        <dbReference type="EMBL" id="KAK8894832.1"/>
    </source>
</evidence>
<protein>
    <recommendedName>
        <fullName evidence="3">HTH myb-type domain-containing protein</fullName>
    </recommendedName>
</protein>